<accession>A0A2S8FG70</accession>
<name>A0A2S8FG70_9BACT</name>
<protein>
    <submittedName>
        <fullName evidence="2">Uncharacterized protein</fullName>
    </submittedName>
</protein>
<keyword evidence="1" id="KW-0732">Signal</keyword>
<gene>
    <name evidence="2" type="ORF">C5Y96_12420</name>
</gene>
<dbReference type="EMBL" id="PUIA01000037">
    <property type="protein sequence ID" value="PQO31152.1"/>
    <property type="molecule type" value="Genomic_DNA"/>
</dbReference>
<evidence type="ECO:0000256" key="1">
    <source>
        <dbReference type="SAM" id="SignalP"/>
    </source>
</evidence>
<feature type="signal peptide" evidence="1">
    <location>
        <begin position="1"/>
        <end position="26"/>
    </location>
</feature>
<evidence type="ECO:0000313" key="2">
    <source>
        <dbReference type="EMBL" id="PQO31152.1"/>
    </source>
</evidence>
<proteinExistence type="predicted"/>
<evidence type="ECO:0000313" key="3">
    <source>
        <dbReference type="Proteomes" id="UP000240009"/>
    </source>
</evidence>
<dbReference type="Proteomes" id="UP000240009">
    <property type="component" value="Unassembled WGS sequence"/>
</dbReference>
<dbReference type="OrthoDB" id="227550at2"/>
<dbReference type="RefSeq" id="WP_105353673.1">
    <property type="nucleotide sequence ID" value="NZ_PUIA01000037.1"/>
</dbReference>
<organism evidence="2 3">
    <name type="scientific">Blastopirellula marina</name>
    <dbReference type="NCBI Taxonomy" id="124"/>
    <lineage>
        <taxon>Bacteria</taxon>
        <taxon>Pseudomonadati</taxon>
        <taxon>Planctomycetota</taxon>
        <taxon>Planctomycetia</taxon>
        <taxon>Pirellulales</taxon>
        <taxon>Pirellulaceae</taxon>
        <taxon>Blastopirellula</taxon>
    </lineage>
</organism>
<feature type="chain" id="PRO_5015541134" evidence="1">
    <location>
        <begin position="27"/>
        <end position="563"/>
    </location>
</feature>
<sequence length="563" mass="60392">MNNFIQSGRLAIAGLLLAAMPLVALHAQDAEFKPVAVVSVAPVKKILADVQYLADAAGQTDAGRMAALLSTPFTEGIDKTRPVGVVVMTNGQEFAPTAYLPVSDFDKLLTTATEQIGPPQDVGEGIKMFTPNQMPIFVKDAGNWAILAMDQEKLANPVGDPTVFLKDLPEQYDLALQFFPGNIPEIYRNVIVEQMKTGIDLSLEQEADETDEEFAVRKQQIADQVAEIERVFTELEDIIIGWNVDATKQGTYLDIAYTGAEGSEFAKMMALNSDLSTEFSGFTSSEAAINFQGTQKLSEADIARMDKQMNSVREQVIHQLETEGDLEGDELASAKKILDLAIDTLIETARTGSIDSGLMLDMTGGKGTFLAGAHVADGQRVEDGVKELLKLAAADGEVPPVKWDAETYQAIRLHVMQIPLDDAPPEAKDILGENPEVILGIGEKSVYLSGGNDAMARLKKAIDASIAGSDTKVGVVQMHVAILPILKGIQKNAPKPVPGVDAAIEALSGGADKFLVTVDMEQRYMRLRMMLEEGVIKAIGAGVAAQNAANAEADANFEDAPAF</sequence>
<reference evidence="2 3" key="1">
    <citation type="submission" date="2018-02" db="EMBL/GenBank/DDBJ databases">
        <title>Comparative genomes isolates from brazilian mangrove.</title>
        <authorList>
            <person name="Araujo J.E."/>
            <person name="Taketani R.G."/>
            <person name="Silva M.C.P."/>
            <person name="Loureco M.V."/>
            <person name="Andreote F.D."/>
        </authorList>
    </citation>
    <scope>NUCLEOTIDE SEQUENCE [LARGE SCALE GENOMIC DNA]</scope>
    <source>
        <strain evidence="2 3">HEX-2 MGV</strain>
    </source>
</reference>
<dbReference type="AlphaFoldDB" id="A0A2S8FG70"/>
<comment type="caution">
    <text evidence="2">The sequence shown here is derived from an EMBL/GenBank/DDBJ whole genome shotgun (WGS) entry which is preliminary data.</text>
</comment>